<reference evidence="17" key="1">
    <citation type="submission" date="2025-08" db="UniProtKB">
        <authorList>
            <consortium name="RefSeq"/>
        </authorList>
    </citation>
    <scope>IDENTIFICATION</scope>
    <source>
        <strain evidence="17">11010-0011.00</strain>
        <tissue evidence="17">Whole body</tissue>
    </source>
</reference>
<keyword evidence="4" id="KW-0677">Repeat</keyword>
<evidence type="ECO:0000256" key="3">
    <source>
        <dbReference type="ARBA" id="ARBA00022723"/>
    </source>
</evidence>
<evidence type="ECO:0000256" key="10">
    <source>
        <dbReference type="ARBA" id="ARBA00023242"/>
    </source>
</evidence>
<dbReference type="SMART" id="SM00451">
    <property type="entry name" value="ZnF_U1"/>
    <property type="match status" value="2"/>
</dbReference>
<dbReference type="Proteomes" id="UP000504634">
    <property type="component" value="Unplaced"/>
</dbReference>
<feature type="domain" description="ZAD" evidence="15">
    <location>
        <begin position="7"/>
        <end position="82"/>
    </location>
</feature>
<keyword evidence="9" id="KW-0804">Transcription</keyword>
<dbReference type="PROSITE" id="PS00028">
    <property type="entry name" value="ZINC_FINGER_C2H2_1"/>
    <property type="match status" value="10"/>
</dbReference>
<feature type="region of interest" description="Disordered" evidence="13">
    <location>
        <begin position="603"/>
        <end position="626"/>
    </location>
</feature>
<dbReference type="GO" id="GO:0003677">
    <property type="term" value="F:DNA binding"/>
    <property type="evidence" value="ECO:0007669"/>
    <property type="project" value="UniProtKB-KW"/>
</dbReference>
<dbReference type="OrthoDB" id="8922241at2759"/>
<keyword evidence="8" id="KW-0238">DNA-binding</keyword>
<organism evidence="16 17">
    <name type="scientific">Drosophila lebanonensis</name>
    <name type="common">Fruit fly</name>
    <name type="synonym">Scaptodrosophila lebanonensis</name>
    <dbReference type="NCBI Taxonomy" id="7225"/>
    <lineage>
        <taxon>Eukaryota</taxon>
        <taxon>Metazoa</taxon>
        <taxon>Ecdysozoa</taxon>
        <taxon>Arthropoda</taxon>
        <taxon>Hexapoda</taxon>
        <taxon>Insecta</taxon>
        <taxon>Pterygota</taxon>
        <taxon>Neoptera</taxon>
        <taxon>Endopterygota</taxon>
        <taxon>Diptera</taxon>
        <taxon>Brachycera</taxon>
        <taxon>Muscomorpha</taxon>
        <taxon>Ephydroidea</taxon>
        <taxon>Drosophilidae</taxon>
        <taxon>Scaptodrosophila</taxon>
    </lineage>
</organism>
<dbReference type="GO" id="GO:0005634">
    <property type="term" value="C:nucleus"/>
    <property type="evidence" value="ECO:0007669"/>
    <property type="project" value="UniProtKB-SubCell"/>
</dbReference>
<gene>
    <name evidence="17" type="primary">LOC115623756</name>
</gene>
<dbReference type="SUPFAM" id="SSF57716">
    <property type="entry name" value="Glucocorticoid receptor-like (DNA-binding domain)"/>
    <property type="match status" value="2"/>
</dbReference>
<feature type="domain" description="C2H2-type" evidence="14">
    <location>
        <begin position="276"/>
        <end position="303"/>
    </location>
</feature>
<dbReference type="Pfam" id="PF00096">
    <property type="entry name" value="zf-C2H2"/>
    <property type="match status" value="4"/>
</dbReference>
<keyword evidence="6 12" id="KW-0862">Zinc</keyword>
<feature type="domain" description="C2H2-type" evidence="14">
    <location>
        <begin position="304"/>
        <end position="331"/>
    </location>
</feature>
<feature type="binding site" evidence="12">
    <location>
        <position position="58"/>
    </location>
    <ligand>
        <name>Zn(2+)</name>
        <dbReference type="ChEBI" id="CHEBI:29105"/>
    </ligand>
</feature>
<evidence type="ECO:0000256" key="4">
    <source>
        <dbReference type="ARBA" id="ARBA00022737"/>
    </source>
</evidence>
<dbReference type="FunFam" id="3.30.160.60:FF:000065">
    <property type="entry name" value="B-cell CLL/lymphoma 6, member B"/>
    <property type="match status" value="1"/>
</dbReference>
<dbReference type="Pfam" id="PF13894">
    <property type="entry name" value="zf-C2H2_4"/>
    <property type="match status" value="2"/>
</dbReference>
<dbReference type="RefSeq" id="XP_030374151.1">
    <property type="nucleotide sequence ID" value="XM_030518291.1"/>
</dbReference>
<dbReference type="GeneID" id="115623756"/>
<feature type="domain" description="C2H2-type" evidence="14">
    <location>
        <begin position="632"/>
        <end position="659"/>
    </location>
</feature>
<dbReference type="FunFam" id="3.30.160.60:FF:000100">
    <property type="entry name" value="Zinc finger 45-like"/>
    <property type="match status" value="2"/>
</dbReference>
<feature type="binding site" evidence="12">
    <location>
        <position position="463"/>
    </location>
    <ligand>
        <name>Zn(2+)</name>
        <dbReference type="ChEBI" id="CHEBI:29105"/>
    </ligand>
</feature>
<evidence type="ECO:0000256" key="1">
    <source>
        <dbReference type="ARBA" id="ARBA00004123"/>
    </source>
</evidence>
<evidence type="ECO:0000256" key="2">
    <source>
        <dbReference type="ARBA" id="ARBA00006991"/>
    </source>
</evidence>
<evidence type="ECO:0000256" key="8">
    <source>
        <dbReference type="ARBA" id="ARBA00023125"/>
    </source>
</evidence>
<keyword evidence="16" id="KW-1185">Reference proteome</keyword>
<dbReference type="Pfam" id="PF07776">
    <property type="entry name" value="zf-AD"/>
    <property type="match status" value="2"/>
</dbReference>
<feature type="domain" description="C2H2-type" evidence="14">
    <location>
        <begin position="248"/>
        <end position="275"/>
    </location>
</feature>
<keyword evidence="10" id="KW-0539">Nucleus</keyword>
<dbReference type="PROSITE" id="PS50157">
    <property type="entry name" value="ZINC_FINGER_C2H2_2"/>
    <property type="match status" value="10"/>
</dbReference>
<comment type="similarity">
    <text evidence="2">Belongs to the krueppel C2H2-type zinc-finger protein family.</text>
</comment>
<feature type="domain" description="ZAD" evidence="15">
    <location>
        <begin position="415"/>
        <end position="490"/>
    </location>
</feature>
<evidence type="ECO:0000313" key="16">
    <source>
        <dbReference type="Proteomes" id="UP000504634"/>
    </source>
</evidence>
<dbReference type="PANTHER" id="PTHR47772">
    <property type="entry name" value="ZINC FINGER PROTEIN 200"/>
    <property type="match status" value="1"/>
</dbReference>
<feature type="domain" description="C2H2-type" evidence="14">
    <location>
        <begin position="332"/>
        <end position="359"/>
    </location>
</feature>
<dbReference type="Gene3D" id="3.30.160.60">
    <property type="entry name" value="Classic Zinc Finger"/>
    <property type="match status" value="8"/>
</dbReference>
<evidence type="ECO:0000256" key="9">
    <source>
        <dbReference type="ARBA" id="ARBA00023163"/>
    </source>
</evidence>
<dbReference type="FunFam" id="3.30.160.60:FF:000770">
    <property type="entry name" value="zinc finger protein 16"/>
    <property type="match status" value="1"/>
</dbReference>
<feature type="domain" description="C2H2-type" evidence="14">
    <location>
        <begin position="360"/>
        <end position="389"/>
    </location>
</feature>
<dbReference type="FunFam" id="3.30.160.60:FF:001557">
    <property type="entry name" value="Transcription factor E4F1"/>
    <property type="match status" value="2"/>
</dbReference>
<dbReference type="FunFam" id="3.30.160.60:FF:002075">
    <property type="entry name" value="zinc finger protein 646"/>
    <property type="match status" value="1"/>
</dbReference>
<proteinExistence type="inferred from homology"/>
<dbReference type="SMART" id="SM00868">
    <property type="entry name" value="zf-AD"/>
    <property type="match status" value="2"/>
</dbReference>
<dbReference type="InterPro" id="IPR013087">
    <property type="entry name" value="Znf_C2H2_type"/>
</dbReference>
<dbReference type="GO" id="GO:0008270">
    <property type="term" value="F:zinc ion binding"/>
    <property type="evidence" value="ECO:0007669"/>
    <property type="project" value="UniProtKB-UniRule"/>
</dbReference>
<name>A0A6J2TBF8_DROLE</name>
<sequence>MNKMFKNVCRVCSKYASGKKALRIYDKNNRKILTCIEMITGIWLESFSCLPDLICECCYCELNDAIKFRERCIKAQKELLAALSEEQRLEITEDYRISVAGHIVQRSEPEQVESVDPEEYFDFEEFDSKPMLTEESQSIDDFDNIIVADDEDDLNFDVAEQDEFEQEVKLEIQQEEASQQKTQDLVIVPEAMVSNIKPEFEYDSEDEEAVLDNILDDEFEPDVPKNKAARQAALAAKKQKKPRGQGVFICEQCGNHISGRVAFELHCRRHRGEKEFQCEICTDRFCTTSELKRHMRKHTGERPFPCQYCGRRFTDYTTRVKHERTHTNERPYKCTTCGKAFTTGYILKNHMLVHSGQRTHRCDLCDKSFLLSTHLLTHNRSNAHKRNVENQALASLEQRLQVYSRQEDEDRMLKNVCRVCSKYATAKKSFVIFENRNRKLLWHIQTLTGLLLEDYECLPTLICQCCHTELLDAIKFRNRFLTAQLQLLDMLTEAQRDEIPVSYKSAVISKANGDPTVEADPKIEPDTDCMPSSVELVEVMAKDSHESLMDESEFNMVVEEDLKCYNTEPEVEEEYITTADYEYISEYEEALDNVLDDESDVKIAKAQKPRPQTKLKNKSKDSAGRGSGRGVFICEQCGNHVTGRMAFELHCRRHRGEKHYQCEICKDSFCTTSELKRHMRRHTGERPFPCQYCGRRFTDYSTRVKHERTHTNTRPFACNDCGKAFTTAYILKNHMLVHTGERAFHCEACEKSFTRNTHLVTHYRSTVHKRNVEKQAIKSAIQVYQ</sequence>
<dbReference type="PROSITE" id="PS51915">
    <property type="entry name" value="ZAD"/>
    <property type="match status" value="2"/>
</dbReference>
<dbReference type="PANTHER" id="PTHR47772:SF13">
    <property type="entry name" value="GASTRULA ZINC FINGER PROTEIN XLCGF49.1-LIKE-RELATED"/>
    <property type="match status" value="1"/>
</dbReference>
<keyword evidence="5 11" id="KW-0863">Zinc-finger</keyword>
<dbReference type="SMART" id="SM00355">
    <property type="entry name" value="ZnF_C2H2"/>
    <property type="match status" value="10"/>
</dbReference>
<feature type="domain" description="C2H2-type" evidence="14">
    <location>
        <begin position="688"/>
        <end position="715"/>
    </location>
</feature>
<dbReference type="SUPFAM" id="SSF57667">
    <property type="entry name" value="beta-beta-alpha zinc fingers"/>
    <property type="match status" value="6"/>
</dbReference>
<dbReference type="InterPro" id="IPR003604">
    <property type="entry name" value="Matrin/U1-like-C_Znf_C2H2"/>
</dbReference>
<feature type="binding site" evidence="12">
    <location>
        <position position="9"/>
    </location>
    <ligand>
        <name>Zn(2+)</name>
        <dbReference type="ChEBI" id="CHEBI:29105"/>
    </ligand>
</feature>
<feature type="compositionally biased region" description="Basic residues" evidence="13">
    <location>
        <begin position="605"/>
        <end position="617"/>
    </location>
</feature>
<feature type="domain" description="C2H2-type" evidence="14">
    <location>
        <begin position="660"/>
        <end position="687"/>
    </location>
</feature>
<evidence type="ECO:0000259" key="14">
    <source>
        <dbReference type="PROSITE" id="PS50157"/>
    </source>
</evidence>
<feature type="binding site" evidence="12">
    <location>
        <position position="466"/>
    </location>
    <ligand>
        <name>Zn(2+)</name>
        <dbReference type="ChEBI" id="CHEBI:29105"/>
    </ligand>
</feature>
<evidence type="ECO:0000313" key="17">
    <source>
        <dbReference type="RefSeq" id="XP_030374151.1"/>
    </source>
</evidence>
<evidence type="ECO:0000256" key="7">
    <source>
        <dbReference type="ARBA" id="ARBA00023015"/>
    </source>
</evidence>
<feature type="binding site" evidence="12">
    <location>
        <position position="12"/>
    </location>
    <ligand>
        <name>Zn(2+)</name>
        <dbReference type="ChEBI" id="CHEBI:29105"/>
    </ligand>
</feature>
<dbReference type="AlphaFoldDB" id="A0A6J2TBF8"/>
<dbReference type="InterPro" id="IPR050636">
    <property type="entry name" value="C2H2-ZF_domain-containing"/>
</dbReference>
<dbReference type="Gene3D" id="3.40.1800.20">
    <property type="match status" value="1"/>
</dbReference>
<keyword evidence="7" id="KW-0805">Transcription regulation</keyword>
<dbReference type="InterPro" id="IPR036236">
    <property type="entry name" value="Znf_C2H2_sf"/>
</dbReference>
<evidence type="ECO:0000256" key="13">
    <source>
        <dbReference type="SAM" id="MobiDB-lite"/>
    </source>
</evidence>
<accession>A0A6J2TBF8</accession>
<keyword evidence="3 12" id="KW-0479">Metal-binding</keyword>
<evidence type="ECO:0000256" key="11">
    <source>
        <dbReference type="PROSITE-ProRule" id="PRU00042"/>
    </source>
</evidence>
<evidence type="ECO:0000259" key="15">
    <source>
        <dbReference type="PROSITE" id="PS51915"/>
    </source>
</evidence>
<feature type="binding site" evidence="12">
    <location>
        <position position="417"/>
    </location>
    <ligand>
        <name>Zn(2+)</name>
        <dbReference type="ChEBI" id="CHEBI:29105"/>
    </ligand>
</feature>
<comment type="subcellular location">
    <subcellularLocation>
        <location evidence="1">Nucleus</location>
    </subcellularLocation>
</comment>
<feature type="binding site" evidence="12">
    <location>
        <position position="420"/>
    </location>
    <ligand>
        <name>Zn(2+)</name>
        <dbReference type="ChEBI" id="CHEBI:29105"/>
    </ligand>
</feature>
<feature type="binding site" evidence="12">
    <location>
        <position position="55"/>
    </location>
    <ligand>
        <name>Zn(2+)</name>
        <dbReference type="ChEBI" id="CHEBI:29105"/>
    </ligand>
</feature>
<dbReference type="GO" id="GO:0045944">
    <property type="term" value="P:positive regulation of transcription by RNA polymerase II"/>
    <property type="evidence" value="ECO:0007669"/>
    <property type="project" value="UniProtKB-ARBA"/>
</dbReference>
<evidence type="ECO:0000256" key="6">
    <source>
        <dbReference type="ARBA" id="ARBA00022833"/>
    </source>
</evidence>
<evidence type="ECO:0000256" key="5">
    <source>
        <dbReference type="ARBA" id="ARBA00022771"/>
    </source>
</evidence>
<feature type="domain" description="C2H2-type" evidence="14">
    <location>
        <begin position="744"/>
        <end position="773"/>
    </location>
</feature>
<evidence type="ECO:0000256" key="12">
    <source>
        <dbReference type="PROSITE-ProRule" id="PRU01263"/>
    </source>
</evidence>
<dbReference type="InterPro" id="IPR012934">
    <property type="entry name" value="Znf_AD"/>
</dbReference>
<feature type="domain" description="C2H2-type" evidence="14">
    <location>
        <begin position="716"/>
        <end position="743"/>
    </location>
</feature>
<protein>
    <submittedName>
        <fullName evidence="17">Oocyte zinc finger protein XlCOF8.4-like</fullName>
    </submittedName>
</protein>